<dbReference type="Gene3D" id="2.60.120.10">
    <property type="entry name" value="Jelly Rolls"/>
    <property type="match status" value="1"/>
</dbReference>
<dbReference type="InterPro" id="IPR013096">
    <property type="entry name" value="Cupin_2"/>
</dbReference>
<evidence type="ECO:0000256" key="3">
    <source>
        <dbReference type="ARBA" id="ARBA00023163"/>
    </source>
</evidence>
<dbReference type="InterPro" id="IPR037923">
    <property type="entry name" value="HTH-like"/>
</dbReference>
<name>A0A3D9HR52_9BACL</name>
<dbReference type="SUPFAM" id="SSF51215">
    <property type="entry name" value="Regulatory protein AraC"/>
    <property type="match status" value="1"/>
</dbReference>
<dbReference type="PRINTS" id="PR00032">
    <property type="entry name" value="HTHARAC"/>
</dbReference>
<dbReference type="AlphaFoldDB" id="A0A3D9HR52"/>
<dbReference type="EMBL" id="QRDZ01000059">
    <property type="protein sequence ID" value="RED51958.1"/>
    <property type="molecule type" value="Genomic_DNA"/>
</dbReference>
<evidence type="ECO:0000313" key="6">
    <source>
        <dbReference type="Proteomes" id="UP000256977"/>
    </source>
</evidence>
<keyword evidence="3" id="KW-0804">Transcription</keyword>
<keyword evidence="6" id="KW-1185">Reference proteome</keyword>
<protein>
    <submittedName>
        <fullName evidence="5">AraC-like DNA-binding protein</fullName>
    </submittedName>
</protein>
<proteinExistence type="predicted"/>
<feature type="domain" description="HTH araC/xylS-type" evidence="4">
    <location>
        <begin position="189"/>
        <end position="286"/>
    </location>
</feature>
<dbReference type="SUPFAM" id="SSF46689">
    <property type="entry name" value="Homeodomain-like"/>
    <property type="match status" value="2"/>
</dbReference>
<keyword evidence="2 5" id="KW-0238">DNA-binding</keyword>
<dbReference type="Pfam" id="PF07883">
    <property type="entry name" value="Cupin_2"/>
    <property type="match status" value="1"/>
</dbReference>
<dbReference type="SMART" id="SM00342">
    <property type="entry name" value="HTH_ARAC"/>
    <property type="match status" value="1"/>
</dbReference>
<dbReference type="GO" id="GO:0003700">
    <property type="term" value="F:DNA-binding transcription factor activity"/>
    <property type="evidence" value="ECO:0007669"/>
    <property type="project" value="InterPro"/>
</dbReference>
<reference evidence="5 6" key="1">
    <citation type="submission" date="2018-07" db="EMBL/GenBank/DDBJ databases">
        <title>Genomic Encyclopedia of Type Strains, Phase III (KMG-III): the genomes of soil and plant-associated and newly described type strains.</title>
        <authorList>
            <person name="Whitman W."/>
        </authorList>
    </citation>
    <scope>NUCLEOTIDE SEQUENCE [LARGE SCALE GENOMIC DNA]</scope>
    <source>
        <strain evidence="5 6">CECT 7287</strain>
    </source>
</reference>
<dbReference type="PANTHER" id="PTHR43280:SF28">
    <property type="entry name" value="HTH-TYPE TRANSCRIPTIONAL ACTIVATOR RHAS"/>
    <property type="match status" value="1"/>
</dbReference>
<dbReference type="Gene3D" id="1.10.10.60">
    <property type="entry name" value="Homeodomain-like"/>
    <property type="match status" value="2"/>
</dbReference>
<dbReference type="PROSITE" id="PS01124">
    <property type="entry name" value="HTH_ARAC_FAMILY_2"/>
    <property type="match status" value="1"/>
</dbReference>
<gene>
    <name evidence="5" type="ORF">DFP98_1597</name>
</gene>
<dbReference type="OrthoDB" id="2549759at2"/>
<dbReference type="Proteomes" id="UP000256977">
    <property type="component" value="Unassembled WGS sequence"/>
</dbReference>
<evidence type="ECO:0000313" key="5">
    <source>
        <dbReference type="EMBL" id="RED51958.1"/>
    </source>
</evidence>
<dbReference type="InterPro" id="IPR018062">
    <property type="entry name" value="HTH_AraC-typ_CS"/>
</dbReference>
<comment type="caution">
    <text evidence="5">The sequence shown here is derived from an EMBL/GenBank/DDBJ whole genome shotgun (WGS) entry which is preliminary data.</text>
</comment>
<dbReference type="RefSeq" id="WP_116065818.1">
    <property type="nucleotide sequence ID" value="NZ_QRDZ01000059.1"/>
</dbReference>
<dbReference type="InterPro" id="IPR009057">
    <property type="entry name" value="Homeodomain-like_sf"/>
</dbReference>
<evidence type="ECO:0000259" key="4">
    <source>
        <dbReference type="PROSITE" id="PS01124"/>
    </source>
</evidence>
<organism evidence="5 6">
    <name type="scientific">Cohnella phaseoli</name>
    <dbReference type="NCBI Taxonomy" id="456490"/>
    <lineage>
        <taxon>Bacteria</taxon>
        <taxon>Bacillati</taxon>
        <taxon>Bacillota</taxon>
        <taxon>Bacilli</taxon>
        <taxon>Bacillales</taxon>
        <taxon>Paenibacillaceae</taxon>
        <taxon>Cohnella</taxon>
    </lineage>
</organism>
<dbReference type="PANTHER" id="PTHR43280">
    <property type="entry name" value="ARAC-FAMILY TRANSCRIPTIONAL REGULATOR"/>
    <property type="match status" value="1"/>
</dbReference>
<dbReference type="InterPro" id="IPR018060">
    <property type="entry name" value="HTH_AraC"/>
</dbReference>
<evidence type="ECO:0000256" key="2">
    <source>
        <dbReference type="ARBA" id="ARBA00023125"/>
    </source>
</evidence>
<dbReference type="GO" id="GO:0043565">
    <property type="term" value="F:sequence-specific DNA binding"/>
    <property type="evidence" value="ECO:0007669"/>
    <property type="project" value="InterPro"/>
</dbReference>
<accession>A0A3D9HR52</accession>
<evidence type="ECO:0000256" key="1">
    <source>
        <dbReference type="ARBA" id="ARBA00023015"/>
    </source>
</evidence>
<dbReference type="InterPro" id="IPR020449">
    <property type="entry name" value="Tscrpt_reg_AraC-type_HTH"/>
</dbReference>
<sequence length="290" mass="32443">MTIRSLDELMPTVNFASRATATAASKWGRRIIPDNQLFYVVSGYAELSVGGKTYGIRSGECVHFGPECPHELYATERTDYYSIHFHWRHESTAPVHPGLSIRYAGQDEPCGQPAVPSPSIPPYGSVAFPSHFTVSGLEPVLTKIVKEYELEQPGYGTALRGLMTQAVTYIFRQLLDLRSASSTALNKIEPAIAAMQLEPGRNWTVAELATMCGYHPIHFSKLFKEEFGLLPKQYIIGERIKQAKRALLHGEKIDSLAERLGFTSIHYFSHQFKKFTGLTPTEFRMQGKDA</sequence>
<dbReference type="InterPro" id="IPR014710">
    <property type="entry name" value="RmlC-like_jellyroll"/>
</dbReference>
<dbReference type="Pfam" id="PF12833">
    <property type="entry name" value="HTH_18"/>
    <property type="match status" value="1"/>
</dbReference>
<dbReference type="PROSITE" id="PS00041">
    <property type="entry name" value="HTH_ARAC_FAMILY_1"/>
    <property type="match status" value="1"/>
</dbReference>
<keyword evidence="1" id="KW-0805">Transcription regulation</keyword>